<protein>
    <submittedName>
        <fullName evidence="1">Uncharacterized protein</fullName>
    </submittedName>
</protein>
<organism evidence="1 2">
    <name type="scientific">Scytonema hofmannii PCC 7110</name>
    <dbReference type="NCBI Taxonomy" id="128403"/>
    <lineage>
        <taxon>Bacteria</taxon>
        <taxon>Bacillati</taxon>
        <taxon>Cyanobacteriota</taxon>
        <taxon>Cyanophyceae</taxon>
        <taxon>Nostocales</taxon>
        <taxon>Scytonemataceae</taxon>
        <taxon>Scytonema</taxon>
    </lineage>
</organism>
<comment type="caution">
    <text evidence="1">The sequence shown here is derived from an EMBL/GenBank/DDBJ whole genome shotgun (WGS) entry which is preliminary data.</text>
</comment>
<name>A0A139WYD5_9CYAN</name>
<keyword evidence="2" id="KW-1185">Reference proteome</keyword>
<dbReference type="EMBL" id="ANNX02000047">
    <property type="protein sequence ID" value="KYC37392.1"/>
    <property type="molecule type" value="Genomic_DNA"/>
</dbReference>
<reference evidence="1 2" key="1">
    <citation type="journal article" date="2013" name="Genome Biol. Evol.">
        <title>Genomes of Stigonematalean cyanobacteria (subsection V) and the evolution of oxygenic photosynthesis from prokaryotes to plastids.</title>
        <authorList>
            <person name="Dagan T."/>
            <person name="Roettger M."/>
            <person name="Stucken K."/>
            <person name="Landan G."/>
            <person name="Koch R."/>
            <person name="Major P."/>
            <person name="Gould S.B."/>
            <person name="Goremykin V.V."/>
            <person name="Rippka R."/>
            <person name="Tandeau de Marsac N."/>
            <person name="Gugger M."/>
            <person name="Lockhart P.J."/>
            <person name="Allen J.F."/>
            <person name="Brune I."/>
            <person name="Maus I."/>
            <person name="Puhler A."/>
            <person name="Martin W.F."/>
        </authorList>
    </citation>
    <scope>NUCLEOTIDE SEQUENCE [LARGE SCALE GENOMIC DNA]</scope>
    <source>
        <strain evidence="1 2">PCC 7110</strain>
    </source>
</reference>
<gene>
    <name evidence="1" type="ORF">WA1_48210</name>
</gene>
<dbReference type="AlphaFoldDB" id="A0A139WYD5"/>
<evidence type="ECO:0000313" key="2">
    <source>
        <dbReference type="Proteomes" id="UP000076925"/>
    </source>
</evidence>
<sequence length="109" mass="12808">MLRYNGLYVTYHEDEESRALYMSCLRFYRDGTVISCATYGEPEEIVKWFNKSNPNIALGNYKVHGERIEFSINYEFNFECSCLENGQEKRWTELDVTVTRPKICLGLEA</sequence>
<accession>A0A139WYD5</accession>
<proteinExistence type="predicted"/>
<dbReference type="OrthoDB" id="482943at2"/>
<dbReference type="Proteomes" id="UP000076925">
    <property type="component" value="Unassembled WGS sequence"/>
</dbReference>
<dbReference type="RefSeq" id="WP_017742462.1">
    <property type="nucleotide sequence ID" value="NZ_KQ976354.1"/>
</dbReference>
<evidence type="ECO:0000313" key="1">
    <source>
        <dbReference type="EMBL" id="KYC37392.1"/>
    </source>
</evidence>